<feature type="compositionally biased region" description="Basic residues" evidence="1">
    <location>
        <begin position="75"/>
        <end position="86"/>
    </location>
</feature>
<dbReference type="SMART" id="SM00382">
    <property type="entry name" value="AAA"/>
    <property type="match status" value="1"/>
</dbReference>
<feature type="region of interest" description="Disordered" evidence="1">
    <location>
        <begin position="945"/>
        <end position="967"/>
    </location>
</feature>
<dbReference type="InterPro" id="IPR027417">
    <property type="entry name" value="P-loop_NTPase"/>
</dbReference>
<name>A0A8W7P2I1_ANOCL</name>
<feature type="region of interest" description="Disordered" evidence="1">
    <location>
        <begin position="142"/>
        <end position="216"/>
    </location>
</feature>
<dbReference type="InterPro" id="IPR003959">
    <property type="entry name" value="ATPase_AAA_core"/>
</dbReference>
<feature type="domain" description="AAA+ ATPase" evidence="3">
    <location>
        <begin position="600"/>
        <end position="773"/>
    </location>
</feature>
<dbReference type="Pfam" id="PF00004">
    <property type="entry name" value="AAA"/>
    <property type="match status" value="1"/>
</dbReference>
<dbReference type="AlphaFoldDB" id="A0A8W7P2I1"/>
<dbReference type="EnsemblMetazoa" id="ACOM024725-RA">
    <property type="protein sequence ID" value="ACOM024725-PA.2"/>
    <property type="gene ID" value="ACOM024725"/>
</dbReference>
<evidence type="ECO:0000256" key="2">
    <source>
        <dbReference type="SAM" id="Phobius"/>
    </source>
</evidence>
<dbReference type="PANTHER" id="PTHR23389:SF21">
    <property type="entry name" value="ATPASE FAMILY AAA DOMAIN-CONTAINING PROTEIN 5"/>
    <property type="match status" value="1"/>
</dbReference>
<feature type="compositionally biased region" description="Acidic residues" evidence="1">
    <location>
        <begin position="862"/>
        <end position="875"/>
    </location>
</feature>
<dbReference type="CDD" id="cd00009">
    <property type="entry name" value="AAA"/>
    <property type="match status" value="1"/>
</dbReference>
<dbReference type="GO" id="GO:0016887">
    <property type="term" value="F:ATP hydrolysis activity"/>
    <property type="evidence" value="ECO:0007669"/>
    <property type="project" value="InterPro"/>
</dbReference>
<dbReference type="SUPFAM" id="SSF52540">
    <property type="entry name" value="P-loop containing nucleoside triphosphate hydrolases"/>
    <property type="match status" value="1"/>
</dbReference>
<dbReference type="PANTHER" id="PTHR23389">
    <property type="entry name" value="CHROMOSOME TRANSMISSION FIDELITY FACTOR 18"/>
    <property type="match status" value="1"/>
</dbReference>
<accession>A0A8W7P2I1</accession>
<feature type="region of interest" description="Disordered" evidence="1">
    <location>
        <begin position="274"/>
        <end position="301"/>
    </location>
</feature>
<feature type="compositionally biased region" description="Basic and acidic residues" evidence="1">
    <location>
        <begin position="95"/>
        <end position="112"/>
    </location>
</feature>
<feature type="region of interest" description="Disordered" evidence="1">
    <location>
        <begin position="858"/>
        <end position="877"/>
    </location>
</feature>
<protein>
    <recommendedName>
        <fullName evidence="3">AAA+ ATPase domain-containing protein</fullName>
    </recommendedName>
</protein>
<organism evidence="4">
    <name type="scientific">Anopheles coluzzii</name>
    <name type="common">African malaria mosquito</name>
    <dbReference type="NCBI Taxonomy" id="1518534"/>
    <lineage>
        <taxon>Eukaryota</taxon>
        <taxon>Metazoa</taxon>
        <taxon>Ecdysozoa</taxon>
        <taxon>Arthropoda</taxon>
        <taxon>Hexapoda</taxon>
        <taxon>Insecta</taxon>
        <taxon>Pterygota</taxon>
        <taxon>Neoptera</taxon>
        <taxon>Endopterygota</taxon>
        <taxon>Diptera</taxon>
        <taxon>Nematocera</taxon>
        <taxon>Culicoidea</taxon>
        <taxon>Culicidae</taxon>
        <taxon>Anophelinae</taxon>
        <taxon>Anopheles</taxon>
    </lineage>
</organism>
<feature type="compositionally biased region" description="Basic and acidic residues" evidence="1">
    <location>
        <begin position="154"/>
        <end position="184"/>
    </location>
</feature>
<dbReference type="GO" id="GO:0003677">
    <property type="term" value="F:DNA binding"/>
    <property type="evidence" value="ECO:0007669"/>
    <property type="project" value="TreeGrafter"/>
</dbReference>
<feature type="compositionally biased region" description="Polar residues" evidence="1">
    <location>
        <begin position="274"/>
        <end position="300"/>
    </location>
</feature>
<evidence type="ECO:0000256" key="1">
    <source>
        <dbReference type="SAM" id="MobiDB-lite"/>
    </source>
</evidence>
<feature type="transmembrane region" description="Helical" evidence="2">
    <location>
        <begin position="118"/>
        <end position="136"/>
    </location>
</feature>
<dbReference type="InterPro" id="IPR003593">
    <property type="entry name" value="AAA+_ATPase"/>
</dbReference>
<dbReference type="GO" id="GO:0061860">
    <property type="term" value="F:DNA clamp unloader activity"/>
    <property type="evidence" value="ECO:0007669"/>
    <property type="project" value="TreeGrafter"/>
</dbReference>
<feature type="region of interest" description="Disordered" evidence="1">
    <location>
        <begin position="75"/>
        <end position="112"/>
    </location>
</feature>
<dbReference type="GO" id="GO:0005524">
    <property type="term" value="F:ATP binding"/>
    <property type="evidence" value="ECO:0007669"/>
    <property type="project" value="InterPro"/>
</dbReference>
<evidence type="ECO:0000259" key="3">
    <source>
        <dbReference type="SMART" id="SM00382"/>
    </source>
</evidence>
<dbReference type="GO" id="GO:0005634">
    <property type="term" value="C:nucleus"/>
    <property type="evidence" value="ECO:0007669"/>
    <property type="project" value="TreeGrafter"/>
</dbReference>
<feature type="region of interest" description="Disordered" evidence="1">
    <location>
        <begin position="488"/>
        <end position="509"/>
    </location>
</feature>
<proteinExistence type="predicted"/>
<dbReference type="VEuPathDB" id="VectorBase:ACON2_042905"/>
<evidence type="ECO:0000313" key="4">
    <source>
        <dbReference type="EnsemblMetazoa" id="ACOM024725-PA.2"/>
    </source>
</evidence>
<reference evidence="4" key="1">
    <citation type="submission" date="2022-08" db="UniProtKB">
        <authorList>
            <consortium name="EnsemblMetazoa"/>
        </authorList>
    </citation>
    <scope>IDENTIFICATION</scope>
</reference>
<feature type="region of interest" description="Disordered" evidence="1">
    <location>
        <begin position="655"/>
        <end position="683"/>
    </location>
</feature>
<keyword evidence="2" id="KW-0472">Membrane</keyword>
<keyword evidence="2" id="KW-0812">Transmembrane</keyword>
<dbReference type="Proteomes" id="UP000075882">
    <property type="component" value="Unassembled WGS sequence"/>
</dbReference>
<dbReference type="Gene3D" id="3.40.50.300">
    <property type="entry name" value="P-loop containing nucleotide triphosphate hydrolases"/>
    <property type="match status" value="1"/>
</dbReference>
<sequence length="1189" mass="131755">MMIMMATESGTKSCINHDELHTPESLASSASTASSSSSVSSLSTASGSSSLLALSKPELDRLIAENMTSVLKSLKKRKHAKKHARLRQAAATEQEGARSSEKTEAKKMDRKEKKGEKSLFYVLYFILTLCFFLPFFSGAKSQHKKGHKNSTLESKTDPPKHSLKELTPETRKPNDSPSLGKRDTTPASRTTTPVVKEEEDKPSTPPSQPTSRPRRSCANRIKDYSAFEQYSPAKDEPKTATSKKQPIVTPLKIINVQSPSAMKVVRSPSLRMFSSSGGVESTAGSANKPATPTDWPSTPKSVKLAPLFARSSGGKPKPPAEDPEKVRARQLFLMSGIPEKMRQEREKRTAYEEHVLNESPVFPLVSHVAQVAGAESIRPVNFDRSCIKLRPEELDSPKRSSMKGSVKDRKIRFGMFTGASEDDFDEALEKCSQPIDLEEQEDVGRAGAVAELPEVSNVKEIVRDYKQRYPHFPVFRCYKQFRAIYQDHQQQQQQQEQQDDRQAPDDSVECIEPTYGCRNGELLFTEKYKPQTAEQILINFAPANLLTQFLSLWQEEGSSSSAFGGKRSNEGDYAFLSSNRDEDDFLVSNDSNSSSSTPGLCNHVVLVGPSGCGKTSNVYAVANELNFNVLEINASSRRKGKIILQELLEATQSHLVRQKPERSNSTDGLMVNGRPKGGGGPGRKANGLNGMFRCLERRPSFNETTGSGSKKRSLILIEDADIVFDQDDGFLGAINQLIATSKRPIVLTTTNPACGHMARYMARNNVIRYVAPGIANVAKFLSLLALVERIPIDQHDLGRLYAYNGKDMRKTLNELQFFIQSGGDMARFPSAVTSVRRAVELRDAEKGEEAQALNTAALNETREEDDGGEQMEEENSPVAKVAVSRKKVAKRDQELTKHHHATLYELFTRNQNESIVLRIPVDFNALWCNMELVLRTAAKVTASPAPLQKSGKGKRAGKRASTVAKNEAPAPPDVLLCEELASLYDNVSHAEAGWGVTQRNRIRYGKDIQDEQQQQQLANEIGHALVEGSWIEWFSRRRDTSGTEPRSVRKATDGEKAMGAKAYDALRKVEQEPRQTIASYIGVSGVRSRVTACDYEPLLRQICRYERTRSSLERRGSRFYHYLRNFAGLVQQQQQQQQSSSTGVMLALGQQKLTAGSGGFSVDHFDALSHCFEEQQPAVASETGEDNAP</sequence>
<keyword evidence="2" id="KW-1133">Transmembrane helix</keyword>